<dbReference type="GO" id="GO:0016301">
    <property type="term" value="F:kinase activity"/>
    <property type="evidence" value="ECO:0007669"/>
    <property type="project" value="UniProtKB-KW"/>
</dbReference>
<dbReference type="InterPro" id="IPR011528">
    <property type="entry name" value="NERD"/>
</dbReference>
<dbReference type="InterPro" id="IPR011009">
    <property type="entry name" value="Kinase-like_dom_sf"/>
</dbReference>
<dbReference type="PROSITE" id="PS50011">
    <property type="entry name" value="PROTEIN_KINASE_DOM"/>
    <property type="match status" value="2"/>
</dbReference>
<dbReference type="InterPro" id="IPR000719">
    <property type="entry name" value="Prot_kinase_dom"/>
</dbReference>
<dbReference type="Pfam" id="PF00069">
    <property type="entry name" value="Pkinase"/>
    <property type="match status" value="1"/>
</dbReference>
<dbReference type="PROSITE" id="PS50965">
    <property type="entry name" value="NERD"/>
    <property type="match status" value="1"/>
</dbReference>
<dbReference type="Pfam" id="PF08378">
    <property type="entry name" value="NERD"/>
    <property type="match status" value="1"/>
</dbReference>
<keyword evidence="5" id="KW-1185">Reference proteome</keyword>
<feature type="domain" description="NERD" evidence="3">
    <location>
        <begin position="10"/>
        <end position="120"/>
    </location>
</feature>
<evidence type="ECO:0000256" key="1">
    <source>
        <dbReference type="SAM" id="MobiDB-lite"/>
    </source>
</evidence>
<evidence type="ECO:0000259" key="3">
    <source>
        <dbReference type="PROSITE" id="PS50965"/>
    </source>
</evidence>
<dbReference type="Gene3D" id="3.30.200.20">
    <property type="entry name" value="Phosphorylase Kinase, domain 1"/>
    <property type="match status" value="1"/>
</dbReference>
<dbReference type="CDD" id="cd14014">
    <property type="entry name" value="STKc_PknB_like"/>
    <property type="match status" value="1"/>
</dbReference>
<evidence type="ECO:0000313" key="5">
    <source>
        <dbReference type="Proteomes" id="UP001595909"/>
    </source>
</evidence>
<dbReference type="EMBL" id="JBHSIM010000001">
    <property type="protein sequence ID" value="MFC4830874.1"/>
    <property type="molecule type" value="Genomic_DNA"/>
</dbReference>
<dbReference type="PANTHER" id="PTHR24361">
    <property type="entry name" value="MITOGEN-ACTIVATED KINASE KINASE KINASE"/>
    <property type="match status" value="1"/>
</dbReference>
<keyword evidence="4" id="KW-0808">Transferase</keyword>
<dbReference type="Proteomes" id="UP001595909">
    <property type="component" value="Unassembled WGS sequence"/>
</dbReference>
<proteinExistence type="predicted"/>
<dbReference type="SUPFAM" id="SSF56112">
    <property type="entry name" value="Protein kinase-like (PK-like)"/>
    <property type="match status" value="2"/>
</dbReference>
<dbReference type="InterPro" id="IPR008266">
    <property type="entry name" value="Tyr_kinase_AS"/>
</dbReference>
<feature type="domain" description="Protein kinase" evidence="2">
    <location>
        <begin position="470"/>
        <end position="718"/>
    </location>
</feature>
<dbReference type="Gene3D" id="1.10.510.10">
    <property type="entry name" value="Transferase(Phosphotransferase) domain 1"/>
    <property type="match status" value="2"/>
</dbReference>
<dbReference type="PROSITE" id="PS00109">
    <property type="entry name" value="PROTEIN_KINASE_TYR"/>
    <property type="match status" value="1"/>
</dbReference>
<name>A0ABV9RBC1_9PSEU</name>
<accession>A0ABV9RBC1</accession>
<sequence length="1262" mass="136707">MARLHVLAEWHGPGEQKTAERLRDELPDGWDVIAGRQLPSAMGAVDIDLIVVGERAVYVCEEKAWGPHVVAGEVAWYVGGERRPDPSGQTAHAARVLAGRLRDRVTGWAAAQKALPRGHRPVFGHVVLSHDRLLLEGAGELGEDVVLRLAEASKVLQERDARFPTDMAALRPRLMTYLLGLGRRSDTEHPSRIHQYSILGAPDRRADVLVYPAVLPTEENVLLYCVPVAAAPDAAQAHRLATREHDALAALASKERTWRVQSWFEWDGYTVTPVVVAMDGTSLGKLAATGRPAPDSSARVSAEAGVAIVHDAFVGLSAVHAEGITHRALQMRSVEVTPAGRVRFRDFGRSRIADGQSIAVGLDDDHPSAMFRPPGLPLGFAQPRDDVYSLALCLVQWLHGDAADDPDHDLARRRAEDYPEVGATLARCLALDPANRPDASEAASATEQRSPQPTSPSATMAEDELIAGRHRLIRRLGEGSWAVTWLARDEQLDQERTLKHLRPDRVTFEQAQAEFAHSDRLRSRCCARVYDLLPEPGPGVIVQEYVPGQTLSSLAEGTTAAGRRLEREQVRRIAVDLLTGLADAHEQGIYHRDVSPNNVIVREDGRAVLIDFGLAAPVDAARSVVGSPPFTAPEVWASRSWSPAADVYSAAVTVLWATLGRYPYADTGDRTLVGPTTEDVQRYGSALLSALYAGVAPDREDRPGDAAAYAERVRHARDSDGLPMGQRLVNPTVEALRGLYRHSARGNAGNRGMDDEFALGTYAATRLDTVLLPAVLAGELDVVVLSGNPGDGKTSFLVRVGEALDHAGAEGPADAAGWRKTLHGRTFAAVYDASESHGELTSDDLIRAALDGCPEEAPARTVLLAANDGRIAQFLSEHGGTYPRLASALAPQLHEGAAPTGRIVLVDLKRRALAQPSEQGPSLGGAVLDLFTDPSRWAICDGCTARSACPIRANVAVMRREGARDAVVELLLVSHLRRRRRATVRDVRSALSWLLTGDRSCTDVHREHGAGQDPASGADRHVADLAFSPHSGDYLVDEWSELDPARLPAPGVARAARADRDLVPDLSAVEREVMRSLKRRLFFALWPAPGAEPEVRSYRYLRSYIAALRTPEDAVSALLLGLSRVLAFPGYAEPGLALRERTFDDPATRAIVVVKELPPEEFTLTTSTVTSPHVESFPDQLVLRHRSGPQLRIPLDTAELLFRAADGEILGDTASASLRREIEGFGDRLRLQPAQRVRIVDGSGRSVTAAVVPGGRIRREAP</sequence>
<keyword evidence="4" id="KW-0418">Kinase</keyword>
<evidence type="ECO:0000259" key="2">
    <source>
        <dbReference type="PROSITE" id="PS50011"/>
    </source>
</evidence>
<protein>
    <submittedName>
        <fullName evidence="4">Protein kinase</fullName>
    </submittedName>
</protein>
<dbReference type="PANTHER" id="PTHR24361:SF785">
    <property type="entry name" value="DUAL SPECIFICITY MITOGEN-ACTIVATED PROTEIN KINASE KINASE 1"/>
    <property type="match status" value="1"/>
</dbReference>
<organism evidence="4 5">
    <name type="scientific">Actinomycetospora chibensis</name>
    <dbReference type="NCBI Taxonomy" id="663606"/>
    <lineage>
        <taxon>Bacteria</taxon>
        <taxon>Bacillati</taxon>
        <taxon>Actinomycetota</taxon>
        <taxon>Actinomycetes</taxon>
        <taxon>Pseudonocardiales</taxon>
        <taxon>Pseudonocardiaceae</taxon>
        <taxon>Actinomycetospora</taxon>
    </lineage>
</organism>
<dbReference type="RefSeq" id="WP_274188938.1">
    <property type="nucleotide sequence ID" value="NZ_BAABHN010000001.1"/>
</dbReference>
<gene>
    <name evidence="4" type="ORF">ACFPEL_00510</name>
</gene>
<feature type="region of interest" description="Disordered" evidence="1">
    <location>
        <begin position="436"/>
        <end position="459"/>
    </location>
</feature>
<reference evidence="5" key="1">
    <citation type="journal article" date="2019" name="Int. J. Syst. Evol. Microbiol.">
        <title>The Global Catalogue of Microorganisms (GCM) 10K type strain sequencing project: providing services to taxonomists for standard genome sequencing and annotation.</title>
        <authorList>
            <consortium name="The Broad Institute Genomics Platform"/>
            <consortium name="The Broad Institute Genome Sequencing Center for Infectious Disease"/>
            <person name="Wu L."/>
            <person name="Ma J."/>
        </authorList>
    </citation>
    <scope>NUCLEOTIDE SEQUENCE [LARGE SCALE GENOMIC DNA]</scope>
    <source>
        <strain evidence="5">CCUG 50347</strain>
    </source>
</reference>
<comment type="caution">
    <text evidence="4">The sequence shown here is derived from an EMBL/GenBank/DDBJ whole genome shotgun (WGS) entry which is preliminary data.</text>
</comment>
<evidence type="ECO:0000313" key="4">
    <source>
        <dbReference type="EMBL" id="MFC4830874.1"/>
    </source>
</evidence>
<feature type="domain" description="Protein kinase" evidence="2">
    <location>
        <begin position="173"/>
        <end position="455"/>
    </location>
</feature>
<dbReference type="InterPro" id="IPR053235">
    <property type="entry name" value="Ser_Thr_kinase"/>
</dbReference>
<feature type="compositionally biased region" description="Polar residues" evidence="1">
    <location>
        <begin position="443"/>
        <end position="458"/>
    </location>
</feature>